<keyword evidence="2" id="KW-1185">Reference proteome</keyword>
<dbReference type="AlphaFoldDB" id="A0A1V8M358"/>
<protein>
    <submittedName>
        <fullName evidence="1">Uncharacterized protein</fullName>
    </submittedName>
</protein>
<dbReference type="OrthoDB" id="9155249at2"/>
<accession>A0A1V8M358</accession>
<dbReference type="EMBL" id="LPUF01000002">
    <property type="protein sequence ID" value="OQK15997.1"/>
    <property type="molecule type" value="Genomic_DNA"/>
</dbReference>
<evidence type="ECO:0000313" key="1">
    <source>
        <dbReference type="EMBL" id="OQK15997.1"/>
    </source>
</evidence>
<dbReference type="Proteomes" id="UP000191980">
    <property type="component" value="Unassembled WGS sequence"/>
</dbReference>
<dbReference type="RefSeq" id="WP_080523377.1">
    <property type="nucleotide sequence ID" value="NZ_LPUF01000002.1"/>
</dbReference>
<organism evidence="1 2">
    <name type="scientific">Methyloprofundus sedimenti</name>
    <dbReference type="NCBI Taxonomy" id="1420851"/>
    <lineage>
        <taxon>Bacteria</taxon>
        <taxon>Pseudomonadati</taxon>
        <taxon>Pseudomonadota</taxon>
        <taxon>Gammaproteobacteria</taxon>
        <taxon>Methylococcales</taxon>
        <taxon>Methylococcaceae</taxon>
        <taxon>Methyloprofundus</taxon>
    </lineage>
</organism>
<reference evidence="1 2" key="1">
    <citation type="submission" date="2015-12" db="EMBL/GenBank/DDBJ databases">
        <authorList>
            <person name="Shamseldin A."/>
            <person name="Moawad H."/>
            <person name="Abd El-Rahim W.M."/>
            <person name="Sadowsky M.J."/>
        </authorList>
    </citation>
    <scope>NUCLEOTIDE SEQUENCE [LARGE SCALE GENOMIC DNA]</scope>
    <source>
        <strain evidence="1 2">WF1</strain>
    </source>
</reference>
<gene>
    <name evidence="1" type="ORF">AU255_12815</name>
</gene>
<evidence type="ECO:0000313" key="2">
    <source>
        <dbReference type="Proteomes" id="UP000191980"/>
    </source>
</evidence>
<proteinExistence type="predicted"/>
<sequence>MDFKTLMLNWERRFDREVIDRFRDGLLAYANDREKEVGAEYAKEEQVKREDEFEHQSYLTFLEDEASFLGEIIALGDELAIIALYKKIELTRKRILKRSFPSLNEKKLSDFDYIKGTLLFFDIDQIDGASGADELRLINNSIKHQGKVSRPLAAKYQGWVEGEELRELGKVYKRLAPESEKYIASLVDAINAHHTNIT</sequence>
<comment type="caution">
    <text evidence="1">The sequence shown here is derived from an EMBL/GenBank/DDBJ whole genome shotgun (WGS) entry which is preliminary data.</text>
</comment>
<name>A0A1V8M358_9GAMM</name>